<evidence type="ECO:0000256" key="4">
    <source>
        <dbReference type="ARBA" id="ARBA00022553"/>
    </source>
</evidence>
<keyword evidence="4" id="KW-0597">Phosphoprotein</keyword>
<dbReference type="SUPFAM" id="SSF55874">
    <property type="entry name" value="ATPase domain of HSP90 chaperone/DNA topoisomerase II/histidine kinase"/>
    <property type="match status" value="1"/>
</dbReference>
<sequence length="432" mass="46389">MTVGVGAGLYSFLEAYKEAQELQDHTLIQIGSLLSITPVAIATAAHLPAFSEDPESQLVIVSAQDSAPSHHVPFKLAGAQMDGIQTLPGDGENWRVYVTTSEEGDLIAVGQRTAVRDEQASDAALRIVLALVLLTPILLLVIQDLIRKSFTPLEDLAKAVEARHEQDLTPVGTDGMFEEVRPFVVAINRLLARVGGFVGAQKRFVADAAHELRSPLTALSLQAERLAQARMSDEAKERLETLRSGIGRSRALLEQMLTFARVQDSDARTTESVSVRAAVTRAIEDLLPQADAKQIDLGAGTVCEAQVPIAPFDFSTLVKNLLENAIRYTPAGGNVDIAAHTDASLLTLTVKDSGPGIPPEDREKVFEPFHRLLGSKVDGSGLGLSIVKSVVDRHQGTIHLSYADPEREHGLRVDVHFRTPVPPPGASPASTA</sequence>
<keyword evidence="7" id="KW-0418">Kinase</keyword>
<evidence type="ECO:0000256" key="10">
    <source>
        <dbReference type="ARBA" id="ARBA00023136"/>
    </source>
</evidence>
<dbReference type="InterPro" id="IPR004358">
    <property type="entry name" value="Sig_transdc_His_kin-like_C"/>
</dbReference>
<dbReference type="CDD" id="cd00082">
    <property type="entry name" value="HisKA"/>
    <property type="match status" value="1"/>
</dbReference>
<evidence type="ECO:0000259" key="12">
    <source>
        <dbReference type="PROSITE" id="PS50109"/>
    </source>
</evidence>
<evidence type="ECO:0000256" key="5">
    <source>
        <dbReference type="ARBA" id="ARBA00022679"/>
    </source>
</evidence>
<evidence type="ECO:0000313" key="13">
    <source>
        <dbReference type="EMBL" id="QID18309.1"/>
    </source>
</evidence>
<dbReference type="GO" id="GO:0005886">
    <property type="term" value="C:plasma membrane"/>
    <property type="evidence" value="ECO:0007669"/>
    <property type="project" value="TreeGrafter"/>
</dbReference>
<dbReference type="RefSeq" id="WP_173765841.1">
    <property type="nucleotide sequence ID" value="NZ_CP048836.1"/>
</dbReference>
<keyword evidence="6 11" id="KW-0812">Transmembrane</keyword>
<dbReference type="KEGG" id="azq:G3580_12080"/>
<feature type="transmembrane region" description="Helical" evidence="11">
    <location>
        <begin position="123"/>
        <end position="142"/>
    </location>
</feature>
<proteinExistence type="predicted"/>
<evidence type="ECO:0000256" key="3">
    <source>
        <dbReference type="ARBA" id="ARBA00012438"/>
    </source>
</evidence>
<name>A0A6C1B5J1_9RHOO</name>
<organism evidence="13 14">
    <name type="scientific">Nitrogeniibacter mangrovi</name>
    <dbReference type="NCBI Taxonomy" id="2016596"/>
    <lineage>
        <taxon>Bacteria</taxon>
        <taxon>Pseudomonadati</taxon>
        <taxon>Pseudomonadota</taxon>
        <taxon>Betaproteobacteria</taxon>
        <taxon>Rhodocyclales</taxon>
        <taxon>Zoogloeaceae</taxon>
        <taxon>Nitrogeniibacter</taxon>
    </lineage>
</organism>
<dbReference type="InterPro" id="IPR036890">
    <property type="entry name" value="HATPase_C_sf"/>
</dbReference>
<protein>
    <recommendedName>
        <fullName evidence="3">histidine kinase</fullName>
        <ecNumber evidence="3">2.7.13.3</ecNumber>
    </recommendedName>
</protein>
<evidence type="ECO:0000313" key="14">
    <source>
        <dbReference type="Proteomes" id="UP000501991"/>
    </source>
</evidence>
<dbReference type="InterPro" id="IPR050428">
    <property type="entry name" value="TCS_sensor_his_kinase"/>
</dbReference>
<gene>
    <name evidence="13" type="ORF">G3580_12080</name>
</gene>
<dbReference type="GO" id="GO:0000155">
    <property type="term" value="F:phosphorelay sensor kinase activity"/>
    <property type="evidence" value="ECO:0007669"/>
    <property type="project" value="InterPro"/>
</dbReference>
<dbReference type="InterPro" id="IPR036097">
    <property type="entry name" value="HisK_dim/P_sf"/>
</dbReference>
<keyword evidence="10 11" id="KW-0472">Membrane</keyword>
<dbReference type="SMART" id="SM00388">
    <property type="entry name" value="HisKA"/>
    <property type="match status" value="1"/>
</dbReference>
<dbReference type="InterPro" id="IPR003594">
    <property type="entry name" value="HATPase_dom"/>
</dbReference>
<evidence type="ECO:0000256" key="6">
    <source>
        <dbReference type="ARBA" id="ARBA00022692"/>
    </source>
</evidence>
<dbReference type="InterPro" id="IPR005467">
    <property type="entry name" value="His_kinase_dom"/>
</dbReference>
<keyword evidence="5" id="KW-0808">Transferase</keyword>
<comment type="subcellular location">
    <subcellularLocation>
        <location evidence="2">Membrane</location>
        <topology evidence="2">Multi-pass membrane protein</topology>
    </subcellularLocation>
</comment>
<evidence type="ECO:0000256" key="11">
    <source>
        <dbReference type="SAM" id="Phobius"/>
    </source>
</evidence>
<reference evidence="13 14" key="1">
    <citation type="submission" date="2020-02" db="EMBL/GenBank/DDBJ databases">
        <title>Nitrogenibacter mangrovi gen. nov., sp. nov. isolated from mangrove sediment, a denitrifying betaproteobacterium.</title>
        <authorList>
            <person name="Liao H."/>
            <person name="Tian Y."/>
        </authorList>
    </citation>
    <scope>NUCLEOTIDE SEQUENCE [LARGE SCALE GENOMIC DNA]</scope>
    <source>
        <strain evidence="13 14">M9-3-2</strain>
    </source>
</reference>
<evidence type="ECO:0000256" key="7">
    <source>
        <dbReference type="ARBA" id="ARBA00022777"/>
    </source>
</evidence>
<dbReference type="EC" id="2.7.13.3" evidence="3"/>
<keyword evidence="8 11" id="KW-1133">Transmembrane helix</keyword>
<dbReference type="PANTHER" id="PTHR45436:SF15">
    <property type="entry name" value="SENSOR HISTIDINE KINASE CUSS"/>
    <property type="match status" value="1"/>
</dbReference>
<keyword evidence="14" id="KW-1185">Reference proteome</keyword>
<dbReference type="InterPro" id="IPR003661">
    <property type="entry name" value="HisK_dim/P_dom"/>
</dbReference>
<keyword evidence="9" id="KW-0902">Two-component regulatory system</keyword>
<dbReference type="Proteomes" id="UP000501991">
    <property type="component" value="Chromosome"/>
</dbReference>
<evidence type="ECO:0000256" key="2">
    <source>
        <dbReference type="ARBA" id="ARBA00004141"/>
    </source>
</evidence>
<dbReference type="Pfam" id="PF02518">
    <property type="entry name" value="HATPase_c"/>
    <property type="match status" value="1"/>
</dbReference>
<evidence type="ECO:0000256" key="1">
    <source>
        <dbReference type="ARBA" id="ARBA00000085"/>
    </source>
</evidence>
<evidence type="ECO:0000256" key="8">
    <source>
        <dbReference type="ARBA" id="ARBA00022989"/>
    </source>
</evidence>
<dbReference type="SMART" id="SM00387">
    <property type="entry name" value="HATPase_c"/>
    <property type="match status" value="1"/>
</dbReference>
<accession>A0A6C1B5J1</accession>
<dbReference type="Pfam" id="PF00512">
    <property type="entry name" value="HisKA"/>
    <property type="match status" value="1"/>
</dbReference>
<evidence type="ECO:0000256" key="9">
    <source>
        <dbReference type="ARBA" id="ARBA00023012"/>
    </source>
</evidence>
<dbReference type="CDD" id="cd00075">
    <property type="entry name" value="HATPase"/>
    <property type="match status" value="1"/>
</dbReference>
<dbReference type="Gene3D" id="3.30.565.10">
    <property type="entry name" value="Histidine kinase-like ATPase, C-terminal domain"/>
    <property type="match status" value="1"/>
</dbReference>
<dbReference type="Gene3D" id="1.10.287.130">
    <property type="match status" value="1"/>
</dbReference>
<dbReference type="PANTHER" id="PTHR45436">
    <property type="entry name" value="SENSOR HISTIDINE KINASE YKOH"/>
    <property type="match status" value="1"/>
</dbReference>
<feature type="domain" description="Histidine kinase" evidence="12">
    <location>
        <begin position="207"/>
        <end position="421"/>
    </location>
</feature>
<dbReference type="EMBL" id="CP048836">
    <property type="protein sequence ID" value="QID18309.1"/>
    <property type="molecule type" value="Genomic_DNA"/>
</dbReference>
<comment type="catalytic activity">
    <reaction evidence="1">
        <text>ATP + protein L-histidine = ADP + protein N-phospho-L-histidine.</text>
        <dbReference type="EC" id="2.7.13.3"/>
    </reaction>
</comment>
<dbReference type="PROSITE" id="PS50109">
    <property type="entry name" value="HIS_KIN"/>
    <property type="match status" value="1"/>
</dbReference>
<dbReference type="SUPFAM" id="SSF47384">
    <property type="entry name" value="Homodimeric domain of signal transducing histidine kinase"/>
    <property type="match status" value="1"/>
</dbReference>
<dbReference type="PRINTS" id="PR00344">
    <property type="entry name" value="BCTRLSENSOR"/>
</dbReference>
<dbReference type="AlphaFoldDB" id="A0A6C1B5J1"/>